<dbReference type="EMBL" id="AUZY01000817">
    <property type="protein sequence ID" value="EQD77320.1"/>
    <property type="molecule type" value="Genomic_DNA"/>
</dbReference>
<comment type="caution">
    <text evidence="1">The sequence shown here is derived from an EMBL/GenBank/DDBJ whole genome shotgun (WGS) entry which is preliminary data.</text>
</comment>
<gene>
    <name evidence="1" type="ORF">B1B_01125</name>
</gene>
<dbReference type="SUPFAM" id="SSF52743">
    <property type="entry name" value="Subtilisin-like"/>
    <property type="match status" value="1"/>
</dbReference>
<dbReference type="AlphaFoldDB" id="T1D4S7"/>
<reference evidence="1" key="2">
    <citation type="journal article" date="2014" name="ISME J.">
        <title>Microbial stratification in low pH oxic and suboxic macroscopic growths along an acid mine drainage.</title>
        <authorList>
            <person name="Mendez-Garcia C."/>
            <person name="Mesa V."/>
            <person name="Sprenger R.R."/>
            <person name="Richter M."/>
            <person name="Diez M.S."/>
            <person name="Solano J."/>
            <person name="Bargiela R."/>
            <person name="Golyshina O.V."/>
            <person name="Manteca A."/>
            <person name="Ramos J.L."/>
            <person name="Gallego J.R."/>
            <person name="Llorente I."/>
            <person name="Martins Dos Santos V.A."/>
            <person name="Jensen O.N."/>
            <person name="Pelaez A.I."/>
            <person name="Sanchez J."/>
            <person name="Ferrer M."/>
        </authorList>
    </citation>
    <scope>NUCLEOTIDE SEQUENCE</scope>
</reference>
<evidence type="ECO:0000313" key="1">
    <source>
        <dbReference type="EMBL" id="EQD77320.1"/>
    </source>
</evidence>
<accession>T1D4S7</accession>
<reference evidence="1" key="1">
    <citation type="submission" date="2013-08" db="EMBL/GenBank/DDBJ databases">
        <authorList>
            <person name="Mendez C."/>
            <person name="Richter M."/>
            <person name="Ferrer M."/>
            <person name="Sanchez J."/>
        </authorList>
    </citation>
    <scope>NUCLEOTIDE SEQUENCE</scope>
</reference>
<dbReference type="GO" id="GO:0006508">
    <property type="term" value="P:proteolysis"/>
    <property type="evidence" value="ECO:0007669"/>
    <property type="project" value="InterPro"/>
</dbReference>
<proteinExistence type="predicted"/>
<sequence length="879" mass="88612">MKKTLILACTGLAALLPFGVRAGTLSPRLEALARGDTAFAVSASSRAAIANPFAARLNRAGQVQVYVLPAIPGGPLPDTQEIAALGGSRIRVSNLMDLVQAWVPVAELHALAGLPGVGRVRVPTYAIVHPPVGGHPTLGTRRLTGAFQPVTQALSTGLPIDQTAVEAMQANLLEAVGASGQGIKVGVISDDDSGNAASQQAGYLPSSIFQDPTYPGTTPTPGDPAEGTAMLEEVHAMAPNAQLGFCGPPTAVDFLTCYHDLVTWGASVIVDDLGFPAVDMFTRGVTANGTGSFALAVATITTTNPNVVFFSAAGNDAQDYFQGSYTPSSGSCTTGGTTYGSCMDFGAVLGSGSGITTELPVVFLNPSTSTQSSTFEPVLEWNDPLSTSGSFSDQLVLYLVNSSGTVLAQGTGYITNDGRAQETFATPYTLPVSSNYITGDSLVVACQSCADPITIKLLGNGDGVVFFRTQTSADYTPGSIAAGQKVAPGVLATVATAVDVYSPLATTLESYSALGPFLYGNYAGTGTQADPSITGVDDVETSGAGGFSAGSALSNGGVAFCGTSATGPNVGSLVADLMSADPGQPASFYENILEKTASQTAIGTSPIPSSNPTGYACSSGYTSGYTAYDAGAGLAQGDAALTSFFTFPVTKVTAPPNVSVSSGQSATENAPINVSVTYNASVTPGTNPASSAKCAWVGAAAGSTSGTPETGASATYAFKNAGSYVITANCPDNQGIRNSEPATIDVSAQNIAPPTVSLSNVASSGFNMNLTGTEPMTVTVTSSNPSILPDSGISVSGGCGTSTLSCTVSLSPIETQSGTSAIHVIAVDPYGQSGSASAQLSITVTKSGGGGTMNPLVLLALMGFCLGLYRRSRHGRPHL</sequence>
<name>T1D4S7_9ZZZZ</name>
<organism evidence="1">
    <name type="scientific">mine drainage metagenome</name>
    <dbReference type="NCBI Taxonomy" id="410659"/>
    <lineage>
        <taxon>unclassified sequences</taxon>
        <taxon>metagenomes</taxon>
        <taxon>ecological metagenomes</taxon>
    </lineage>
</organism>
<dbReference type="InterPro" id="IPR036852">
    <property type="entry name" value="Peptidase_S8/S53_dom_sf"/>
</dbReference>
<protein>
    <submittedName>
        <fullName evidence="1">Periplasmic copper-binding protein</fullName>
    </submittedName>
</protein>
<dbReference type="GO" id="GO:0004252">
    <property type="term" value="F:serine-type endopeptidase activity"/>
    <property type="evidence" value="ECO:0007669"/>
    <property type="project" value="InterPro"/>
</dbReference>